<dbReference type="PRINTS" id="PR00722">
    <property type="entry name" value="CHYMOTRYPSIN"/>
</dbReference>
<dbReference type="InterPro" id="IPR001314">
    <property type="entry name" value="Peptidase_S1A"/>
</dbReference>
<evidence type="ECO:0000259" key="3">
    <source>
        <dbReference type="PROSITE" id="PS50240"/>
    </source>
</evidence>
<dbReference type="Gene3D" id="2.40.10.10">
    <property type="entry name" value="Trypsin-like serine proteases"/>
    <property type="match status" value="2"/>
</dbReference>
<dbReference type="InterPro" id="IPR009003">
    <property type="entry name" value="Peptidase_S1_PA"/>
</dbReference>
<keyword evidence="1" id="KW-1015">Disulfide bond</keyword>
<protein>
    <recommendedName>
        <fullName evidence="3">Peptidase S1 domain-containing protein</fullName>
    </recommendedName>
</protein>
<feature type="chain" id="PRO_5035303034" description="Peptidase S1 domain-containing protein" evidence="2">
    <location>
        <begin position="20"/>
        <end position="565"/>
    </location>
</feature>
<feature type="domain" description="Peptidase S1" evidence="3">
    <location>
        <begin position="330"/>
        <end position="557"/>
    </location>
</feature>
<dbReference type="GO" id="GO:0004252">
    <property type="term" value="F:serine-type endopeptidase activity"/>
    <property type="evidence" value="ECO:0007669"/>
    <property type="project" value="InterPro"/>
</dbReference>
<gene>
    <name evidence="4" type="ORF">DGAL_LOCUS12218</name>
</gene>
<dbReference type="PANTHER" id="PTHR24258:SF140">
    <property type="entry name" value="BCDNA.GH08420-RELATED"/>
    <property type="match status" value="1"/>
</dbReference>
<keyword evidence="5" id="KW-1185">Reference proteome</keyword>
<dbReference type="PANTHER" id="PTHR24258">
    <property type="entry name" value="SERINE PROTEASE-RELATED"/>
    <property type="match status" value="1"/>
</dbReference>
<reference evidence="4" key="1">
    <citation type="submission" date="2021-11" db="EMBL/GenBank/DDBJ databases">
        <authorList>
            <person name="Schell T."/>
        </authorList>
    </citation>
    <scope>NUCLEOTIDE SEQUENCE</scope>
    <source>
        <strain evidence="4">M5</strain>
    </source>
</reference>
<dbReference type="SUPFAM" id="SSF50494">
    <property type="entry name" value="Trypsin-like serine proteases"/>
    <property type="match status" value="2"/>
</dbReference>
<dbReference type="AlphaFoldDB" id="A0A8J2WJ44"/>
<dbReference type="InterPro" id="IPR001254">
    <property type="entry name" value="Trypsin_dom"/>
</dbReference>
<dbReference type="CDD" id="cd00190">
    <property type="entry name" value="Tryp_SPc"/>
    <property type="match status" value="2"/>
</dbReference>
<dbReference type="GO" id="GO:0006508">
    <property type="term" value="P:proteolysis"/>
    <property type="evidence" value="ECO:0007669"/>
    <property type="project" value="InterPro"/>
</dbReference>
<dbReference type="Pfam" id="PF00089">
    <property type="entry name" value="Trypsin"/>
    <property type="match status" value="2"/>
</dbReference>
<dbReference type="FunFam" id="2.40.10.10:FF:000068">
    <property type="entry name" value="transmembrane protease serine 2"/>
    <property type="match status" value="2"/>
</dbReference>
<dbReference type="OrthoDB" id="10059102at2759"/>
<evidence type="ECO:0000256" key="2">
    <source>
        <dbReference type="SAM" id="SignalP"/>
    </source>
</evidence>
<name>A0A8J2WJ44_9CRUS</name>
<keyword evidence="2" id="KW-0732">Signal</keyword>
<dbReference type="EMBL" id="CAKKLH010000288">
    <property type="protein sequence ID" value="CAH0108813.1"/>
    <property type="molecule type" value="Genomic_DNA"/>
</dbReference>
<organism evidence="4 5">
    <name type="scientific">Daphnia galeata</name>
    <dbReference type="NCBI Taxonomy" id="27404"/>
    <lineage>
        <taxon>Eukaryota</taxon>
        <taxon>Metazoa</taxon>
        <taxon>Ecdysozoa</taxon>
        <taxon>Arthropoda</taxon>
        <taxon>Crustacea</taxon>
        <taxon>Branchiopoda</taxon>
        <taxon>Diplostraca</taxon>
        <taxon>Cladocera</taxon>
        <taxon>Anomopoda</taxon>
        <taxon>Daphniidae</taxon>
        <taxon>Daphnia</taxon>
    </lineage>
</organism>
<feature type="signal peptide" evidence="2">
    <location>
        <begin position="1"/>
        <end position="19"/>
    </location>
</feature>
<comment type="caution">
    <text evidence="4">The sequence shown here is derived from an EMBL/GenBank/DDBJ whole genome shotgun (WGS) entry which is preliminary data.</text>
</comment>
<dbReference type="Proteomes" id="UP000789390">
    <property type="component" value="Unassembled WGS sequence"/>
</dbReference>
<dbReference type="InterPro" id="IPR043504">
    <property type="entry name" value="Peptidase_S1_PA_chymotrypsin"/>
</dbReference>
<accession>A0A8J2WJ44</accession>
<sequence length="565" mass="61600">MLRALVFTALFSVAVSVYSKLNFNFSPNSGAPNNGCLGRLTGGSQAVSGEFPFVVSISRQDQHICGGFIYSNRWIVTSATCVHGKPQAELKVTIGALSLITPDPEEQIITIFNIIEYPQFDPVTLKHDIALVELSREIVFGPTAQFIRYDEIDELSTPWDAYIVGWGALTEGGDQASRLRWGPIDNLSADCGVYGIEFEKDYMICAGSTNGTVSPCQYDEGSPLVQKTDFTGIPQEIVVGIMSKNQGCADPNVPTIYTRLVSYYTWLLETAGPQPLQYDWILKNPCFGIRIEMNSNSSKNSLKAMLFGLLFCVLVALVSGELNNGGLGRITGGTEAVNNEQFPFVVSIQLQYQHICGGFIYNDRWVVTSATCVHGKSATEMVVAIGQLSLISLDPEEQLISVNNIIEFSQFDPVSLKHDIALIELDRPILFGTTAQPIRYDEIDQLALPWDAYIAGWGTKYEGGIPVPKLRWAPIDDLSADCGVYGLDEVQQASTICAGSTTGTISPCQYDEGSPLVQETGNGPEKIVVGIMSKNNGCDDPSVPTIYTRLAAYSSWLLHFGGPQQ</sequence>
<dbReference type="PROSITE" id="PS50240">
    <property type="entry name" value="TRYPSIN_DOM"/>
    <property type="match status" value="2"/>
</dbReference>
<evidence type="ECO:0000256" key="1">
    <source>
        <dbReference type="ARBA" id="ARBA00023157"/>
    </source>
</evidence>
<dbReference type="SMART" id="SM00020">
    <property type="entry name" value="Tryp_SPc"/>
    <property type="match status" value="2"/>
</dbReference>
<evidence type="ECO:0000313" key="5">
    <source>
        <dbReference type="Proteomes" id="UP000789390"/>
    </source>
</evidence>
<proteinExistence type="predicted"/>
<evidence type="ECO:0000313" key="4">
    <source>
        <dbReference type="EMBL" id="CAH0108813.1"/>
    </source>
</evidence>
<feature type="domain" description="Peptidase S1" evidence="3">
    <location>
        <begin position="40"/>
        <end position="272"/>
    </location>
</feature>